<accession>A0A2T2YA27</accession>
<dbReference type="OrthoDB" id="9874691at2"/>
<evidence type="ECO:0000313" key="1">
    <source>
        <dbReference type="EMBL" id="PSR52359.1"/>
    </source>
</evidence>
<dbReference type="RefSeq" id="WP_106925903.1">
    <property type="nucleotide sequence ID" value="NZ_PYFT01000001.1"/>
</dbReference>
<dbReference type="Proteomes" id="UP000240357">
    <property type="component" value="Unassembled WGS sequence"/>
</dbReference>
<name>A0A2T2YA27_9BACT</name>
<sequence length="180" mass="20519">MPAELCKSPMQLKYELDKINKELITLTDNYKKKKEEYLGQMVNFRAELKEIDAVMAATEVSYTSYCALTNAIRLSNLPKLSEPGSLQPDFPPFFAAILNQLIAITRTAEEAEAIRITQLRQEHQDRSVHIQQKTKDIYGLMNKENKNVETYTTLLQAKILELKDQLDQLQTKDVGLGIGL</sequence>
<organism evidence="1 2">
    <name type="scientific">Adhaeribacter arboris</name>
    <dbReference type="NCBI Taxonomy" id="2072846"/>
    <lineage>
        <taxon>Bacteria</taxon>
        <taxon>Pseudomonadati</taxon>
        <taxon>Bacteroidota</taxon>
        <taxon>Cytophagia</taxon>
        <taxon>Cytophagales</taxon>
        <taxon>Hymenobacteraceae</taxon>
        <taxon>Adhaeribacter</taxon>
    </lineage>
</organism>
<keyword evidence="2" id="KW-1185">Reference proteome</keyword>
<dbReference type="AlphaFoldDB" id="A0A2T2YA27"/>
<protein>
    <submittedName>
        <fullName evidence="1">Uncharacterized protein</fullName>
    </submittedName>
</protein>
<gene>
    <name evidence="1" type="ORF">AHMF7605_01885</name>
</gene>
<comment type="caution">
    <text evidence="1">The sequence shown here is derived from an EMBL/GenBank/DDBJ whole genome shotgun (WGS) entry which is preliminary data.</text>
</comment>
<reference evidence="1 2" key="1">
    <citation type="submission" date="2018-03" db="EMBL/GenBank/DDBJ databases">
        <title>Adhaeribacter sp. HMF7605 Genome sequencing and assembly.</title>
        <authorList>
            <person name="Kang H."/>
            <person name="Kang J."/>
            <person name="Cha I."/>
            <person name="Kim H."/>
            <person name="Joh K."/>
        </authorList>
    </citation>
    <scope>NUCLEOTIDE SEQUENCE [LARGE SCALE GENOMIC DNA]</scope>
    <source>
        <strain evidence="1 2">HMF7605</strain>
    </source>
</reference>
<dbReference type="EMBL" id="PYFT01000001">
    <property type="protein sequence ID" value="PSR52359.1"/>
    <property type="molecule type" value="Genomic_DNA"/>
</dbReference>
<proteinExistence type="predicted"/>
<evidence type="ECO:0000313" key="2">
    <source>
        <dbReference type="Proteomes" id="UP000240357"/>
    </source>
</evidence>